<reference evidence="3" key="2">
    <citation type="journal article" date="2017" name="Nat. Plants">
        <title>The Aegilops tauschii genome reveals multiple impacts of transposons.</title>
        <authorList>
            <person name="Zhao G."/>
            <person name="Zou C."/>
            <person name="Li K."/>
            <person name="Wang K."/>
            <person name="Li T."/>
            <person name="Gao L."/>
            <person name="Zhang X."/>
            <person name="Wang H."/>
            <person name="Yang Z."/>
            <person name="Liu X."/>
            <person name="Jiang W."/>
            <person name="Mao L."/>
            <person name="Kong X."/>
            <person name="Jiao Y."/>
            <person name="Jia J."/>
        </authorList>
    </citation>
    <scope>NUCLEOTIDE SEQUENCE [LARGE SCALE GENOMIC DNA]</scope>
    <source>
        <strain evidence="3">cv. AL8/78</strain>
    </source>
</reference>
<evidence type="ECO:0000313" key="3">
    <source>
        <dbReference type="Proteomes" id="UP000015105"/>
    </source>
</evidence>
<name>A0A453EKH7_AEGTS</name>
<dbReference type="PANTHER" id="PTHR46033:SF8">
    <property type="entry name" value="PROTEIN MAINTENANCE OF MERISTEMS-LIKE"/>
    <property type="match status" value="1"/>
</dbReference>
<dbReference type="GO" id="GO:0010073">
    <property type="term" value="P:meristem maintenance"/>
    <property type="evidence" value="ECO:0007669"/>
    <property type="project" value="InterPro"/>
</dbReference>
<protein>
    <recommendedName>
        <fullName evidence="1">Aminotransferase-like plant mobile domain-containing protein</fullName>
    </recommendedName>
</protein>
<dbReference type="InterPro" id="IPR019557">
    <property type="entry name" value="AminoTfrase-like_pln_mobile"/>
</dbReference>
<reference evidence="2" key="5">
    <citation type="journal article" date="2021" name="G3 (Bethesda)">
        <title>Aegilops tauschii genome assembly Aet v5.0 features greater sequence contiguity and improved annotation.</title>
        <authorList>
            <person name="Wang L."/>
            <person name="Zhu T."/>
            <person name="Rodriguez J.C."/>
            <person name="Deal K.R."/>
            <person name="Dubcovsky J."/>
            <person name="McGuire P.E."/>
            <person name="Lux T."/>
            <person name="Spannagl M."/>
            <person name="Mayer K.F.X."/>
            <person name="Baldrich P."/>
            <person name="Meyers B.C."/>
            <person name="Huo N."/>
            <person name="Gu Y.Q."/>
            <person name="Zhou H."/>
            <person name="Devos K.M."/>
            <person name="Bennetzen J.L."/>
            <person name="Unver T."/>
            <person name="Budak H."/>
            <person name="Gulick P.J."/>
            <person name="Galiba G."/>
            <person name="Kalapos B."/>
            <person name="Nelson D.R."/>
            <person name="Li P."/>
            <person name="You F.M."/>
            <person name="Luo M.C."/>
            <person name="Dvorak J."/>
        </authorList>
    </citation>
    <scope>NUCLEOTIDE SEQUENCE [LARGE SCALE GENOMIC DNA]</scope>
    <source>
        <strain evidence="2">cv. AL8/78</strain>
    </source>
</reference>
<reference evidence="2" key="4">
    <citation type="submission" date="2019-03" db="UniProtKB">
        <authorList>
            <consortium name="EnsemblPlants"/>
        </authorList>
    </citation>
    <scope>IDENTIFICATION</scope>
</reference>
<reference evidence="3" key="1">
    <citation type="journal article" date="2014" name="Science">
        <title>Ancient hybridizations among the ancestral genomes of bread wheat.</title>
        <authorList>
            <consortium name="International Wheat Genome Sequencing Consortium,"/>
            <person name="Marcussen T."/>
            <person name="Sandve S.R."/>
            <person name="Heier L."/>
            <person name="Spannagl M."/>
            <person name="Pfeifer M."/>
            <person name="Jakobsen K.S."/>
            <person name="Wulff B.B."/>
            <person name="Steuernagel B."/>
            <person name="Mayer K.F."/>
            <person name="Olsen O.A."/>
        </authorList>
    </citation>
    <scope>NUCLEOTIDE SEQUENCE [LARGE SCALE GENOMIC DNA]</scope>
    <source>
        <strain evidence="3">cv. AL8/78</strain>
    </source>
</reference>
<accession>A0A453EKH7</accession>
<sequence>ARLLGFTLQFKRKPPPLVHSTLTALVDWWRPETHSFHLPSGEMTVTLQDWGVITALPLKGRA</sequence>
<proteinExistence type="predicted"/>
<reference evidence="2" key="3">
    <citation type="journal article" date="2017" name="Nature">
        <title>Genome sequence of the progenitor of the wheat D genome Aegilops tauschii.</title>
        <authorList>
            <person name="Luo M.C."/>
            <person name="Gu Y.Q."/>
            <person name="Puiu D."/>
            <person name="Wang H."/>
            <person name="Twardziok S.O."/>
            <person name="Deal K.R."/>
            <person name="Huo N."/>
            <person name="Zhu T."/>
            <person name="Wang L."/>
            <person name="Wang Y."/>
            <person name="McGuire P.E."/>
            <person name="Liu S."/>
            <person name="Long H."/>
            <person name="Ramasamy R.K."/>
            <person name="Rodriguez J.C."/>
            <person name="Van S.L."/>
            <person name="Yuan L."/>
            <person name="Wang Z."/>
            <person name="Xia Z."/>
            <person name="Xiao L."/>
            <person name="Anderson O.D."/>
            <person name="Ouyang S."/>
            <person name="Liang Y."/>
            <person name="Zimin A.V."/>
            <person name="Pertea G."/>
            <person name="Qi P."/>
            <person name="Bennetzen J.L."/>
            <person name="Dai X."/>
            <person name="Dawson M.W."/>
            <person name="Muller H.G."/>
            <person name="Kugler K."/>
            <person name="Rivarola-Duarte L."/>
            <person name="Spannagl M."/>
            <person name="Mayer K.F.X."/>
            <person name="Lu F.H."/>
            <person name="Bevan M.W."/>
            <person name="Leroy P."/>
            <person name="Li P."/>
            <person name="You F.M."/>
            <person name="Sun Q."/>
            <person name="Liu Z."/>
            <person name="Lyons E."/>
            <person name="Wicker T."/>
            <person name="Salzberg S.L."/>
            <person name="Devos K.M."/>
            <person name="Dvorak J."/>
        </authorList>
    </citation>
    <scope>NUCLEOTIDE SEQUENCE [LARGE SCALE GENOMIC DNA]</scope>
    <source>
        <strain evidence="2">cv. AL8/78</strain>
    </source>
</reference>
<dbReference type="PANTHER" id="PTHR46033">
    <property type="entry name" value="PROTEIN MAIN-LIKE 2"/>
    <property type="match status" value="1"/>
</dbReference>
<keyword evidence="3" id="KW-1185">Reference proteome</keyword>
<dbReference type="AlphaFoldDB" id="A0A453EKH7"/>
<dbReference type="STRING" id="200361.A0A453EKH7"/>
<dbReference type="Gramene" id="AET3Gv20378900.1">
    <property type="protein sequence ID" value="AET3Gv20378900.1"/>
    <property type="gene ID" value="AET3Gv20378900"/>
</dbReference>
<dbReference type="EnsemblPlants" id="AET3Gv20378900.1">
    <property type="protein sequence ID" value="AET3Gv20378900.1"/>
    <property type="gene ID" value="AET3Gv20378900"/>
</dbReference>
<feature type="domain" description="Aminotransferase-like plant mobile" evidence="1">
    <location>
        <begin position="19"/>
        <end position="61"/>
    </location>
</feature>
<evidence type="ECO:0000313" key="2">
    <source>
        <dbReference type="EnsemblPlants" id="AET3Gv20378900.1"/>
    </source>
</evidence>
<evidence type="ECO:0000259" key="1">
    <source>
        <dbReference type="Pfam" id="PF10536"/>
    </source>
</evidence>
<dbReference type="Pfam" id="PF10536">
    <property type="entry name" value="PMD"/>
    <property type="match status" value="1"/>
</dbReference>
<dbReference type="Proteomes" id="UP000015105">
    <property type="component" value="Chromosome 3D"/>
</dbReference>
<organism evidence="2 3">
    <name type="scientific">Aegilops tauschii subsp. strangulata</name>
    <name type="common">Goatgrass</name>
    <dbReference type="NCBI Taxonomy" id="200361"/>
    <lineage>
        <taxon>Eukaryota</taxon>
        <taxon>Viridiplantae</taxon>
        <taxon>Streptophyta</taxon>
        <taxon>Embryophyta</taxon>
        <taxon>Tracheophyta</taxon>
        <taxon>Spermatophyta</taxon>
        <taxon>Magnoliopsida</taxon>
        <taxon>Liliopsida</taxon>
        <taxon>Poales</taxon>
        <taxon>Poaceae</taxon>
        <taxon>BOP clade</taxon>
        <taxon>Pooideae</taxon>
        <taxon>Triticodae</taxon>
        <taxon>Triticeae</taxon>
        <taxon>Triticinae</taxon>
        <taxon>Aegilops</taxon>
    </lineage>
</organism>
<dbReference type="InterPro" id="IPR044824">
    <property type="entry name" value="MAIN-like"/>
</dbReference>